<accession>A0A401H181</accession>
<dbReference type="Pfam" id="PF25597">
    <property type="entry name" value="SH3_retrovirus"/>
    <property type="match status" value="1"/>
</dbReference>
<dbReference type="RefSeq" id="XP_027619066.1">
    <property type="nucleotide sequence ID" value="XM_027763265.1"/>
</dbReference>
<dbReference type="InterPro" id="IPR041373">
    <property type="entry name" value="RT_RNaseH"/>
</dbReference>
<evidence type="ECO:0000256" key="5">
    <source>
        <dbReference type="ARBA" id="ARBA00022801"/>
    </source>
</evidence>
<dbReference type="InterPro" id="IPR036397">
    <property type="entry name" value="RNaseH_sf"/>
</dbReference>
<comment type="caution">
    <text evidence="11">The sequence shown here is derived from an EMBL/GenBank/DDBJ whole genome shotgun (WGS) entry which is preliminary data.</text>
</comment>
<evidence type="ECO:0000256" key="4">
    <source>
        <dbReference type="ARBA" id="ARBA00022759"/>
    </source>
</evidence>
<dbReference type="OrthoDB" id="3268967at2759"/>
<keyword evidence="7" id="KW-0695">RNA-directed DNA polymerase</keyword>
<evidence type="ECO:0000256" key="2">
    <source>
        <dbReference type="ARBA" id="ARBA00022695"/>
    </source>
</evidence>
<evidence type="ECO:0000256" key="1">
    <source>
        <dbReference type="ARBA" id="ARBA00022679"/>
    </source>
</evidence>
<dbReference type="Gene3D" id="3.10.10.10">
    <property type="entry name" value="HIV Type 1 Reverse Transcriptase, subunit A, domain 1"/>
    <property type="match status" value="1"/>
</dbReference>
<evidence type="ECO:0008006" key="13">
    <source>
        <dbReference type="Google" id="ProtNLM"/>
    </source>
</evidence>
<proteinExistence type="predicted"/>
<keyword evidence="1" id="KW-0808">Transferase</keyword>
<keyword evidence="5" id="KW-0378">Hydrolase</keyword>
<keyword evidence="12" id="KW-1185">Reference proteome</keyword>
<evidence type="ECO:0000256" key="3">
    <source>
        <dbReference type="ARBA" id="ARBA00022722"/>
    </source>
</evidence>
<evidence type="ECO:0000313" key="12">
    <source>
        <dbReference type="Proteomes" id="UP000287166"/>
    </source>
</evidence>
<dbReference type="CDD" id="cd09274">
    <property type="entry name" value="RNase_HI_RT_Ty3"/>
    <property type="match status" value="1"/>
</dbReference>
<keyword evidence="3" id="KW-0540">Nuclease</keyword>
<dbReference type="SUPFAM" id="SSF56672">
    <property type="entry name" value="DNA/RNA polymerases"/>
    <property type="match status" value="1"/>
</dbReference>
<evidence type="ECO:0000256" key="6">
    <source>
        <dbReference type="ARBA" id="ARBA00022884"/>
    </source>
</evidence>
<feature type="compositionally biased region" description="Polar residues" evidence="8">
    <location>
        <begin position="208"/>
        <end position="226"/>
    </location>
</feature>
<dbReference type="Proteomes" id="UP000287166">
    <property type="component" value="Unassembled WGS sequence"/>
</dbReference>
<dbReference type="GO" id="GO:0015074">
    <property type="term" value="P:DNA integration"/>
    <property type="evidence" value="ECO:0007669"/>
    <property type="project" value="InterPro"/>
</dbReference>
<dbReference type="InParanoid" id="A0A401H181"/>
<feature type="region of interest" description="Disordered" evidence="8">
    <location>
        <begin position="193"/>
        <end position="227"/>
    </location>
</feature>
<dbReference type="GO" id="GO:0004519">
    <property type="term" value="F:endonuclease activity"/>
    <property type="evidence" value="ECO:0007669"/>
    <property type="project" value="UniProtKB-KW"/>
</dbReference>
<name>A0A401H181_9APHY</name>
<dbReference type="CDD" id="cd01647">
    <property type="entry name" value="RT_LTR"/>
    <property type="match status" value="1"/>
</dbReference>
<dbReference type="GO" id="GO:0005634">
    <property type="term" value="C:nucleus"/>
    <property type="evidence" value="ECO:0007669"/>
    <property type="project" value="UniProtKB-ARBA"/>
</dbReference>
<dbReference type="InterPro" id="IPR000477">
    <property type="entry name" value="RT_dom"/>
</dbReference>
<sequence>MDLQGPFDLSITGYCYALTVVDDYSRKGWKAFLKVKSDATSEIKDLITRLETFSDKKVKIVRSDGGGEFIGNDLETYFKSKRIKHETSTSHAPPQNGVAECYNQTTHEHALCMLQEANMSSAYSHLAKLSALRRSPSIPDLLGTRSRSRLSHLVVPPPTDVEYNDNQHTASALSSLTLTPLSELLDLLANALKEDPSPSIPSPHESLQDPSGSQSHTQQLPNTGSQLDADLITPSAISTPISSAPRLTIDHQHTESNSLDSSADLPAYTHPIQSKMDSTKMGRPIASVTQHSIKQALTISTGKLTPSVLLQWESTCIQYFKKKSVPDDEKVSHVTGGFMDELVRNWYLSDSDTIDALKWPDFVSLMQKCWLNKNWEDAALHQLICLCQCDDEPFEDWIISLEKQNALLRGSPLRMDTATHVHISANACEEICLECNKPVYRSLSDFKDWKDAITAFDNDHLADYCPTWHNSKLRAVLPKLTDSDHALLDKYEGCYKCRRFFIKCKKNNCLNDFPDAATYQPLTAAAGFAAKKAHDSGRSHVAVVTDGDNIDEHLITAVNVTPDSPLAAASCVLGTGDDWVSDEYVLADLTIPHLVCSPSVLIRDDLVKCYHLCRFKLKTPFPLDLFLDDLPHIDELPTDVYHHFRLKDPNLVIARRQYECPKKYRESWKILLQQHLDAGRMHLSSSPYSSPCFLIPKADPTALPRWVNDYRILNANTIPDIHPLPSIQEILSDCGHRKIWGKLDMTNSFFQTHVHPDDVPYTAVATPFGLYEWTVMPQGCQSAPATHQRRMFTALCPYIGSICHVYLDNIIIWSDSLDEHRRNVETILFALRSHHLYCSPKKTDLFCLELHFLGHCISRAGMEADDSKVDKILSWPVPSSASDIRSFLGLVKYISNFLPALSQFTHILNTLTTKEAEHNFHWSSAHQDAFTVIKSLIVSCECLTVIDHQNMGDNKIFVCSDASDWCTGAVLSFGPTLESARPVAFDSIQLKGPELNYPVHKKELLAIMRALKKWHVDLIGVPFTVYTDHRTLENFTFQKNLSRRQARWQKFLAQYDFNIVYLRGEDNTVADSLSRLPPPLAPLAPELTPIDPTTIASLPLFWCAARGLSSICTPPLIPPSDIFTHVATTHLCVATDPDWLTRIHAGYHEDKWCSCLLLDLAHTDSIDSAAELFTAGKLDGDRLIIPRVTDICEGLFCLAHDSLGHFGFDKSVAIDFIGLLPEDDGFNCIVTMMDRLGSDIRLAPSHTDISTEDFTALFFEKWYCENGLPLNIVSDRDHLFIGCFWKALHKLSSVKLCMSTSYHPETDSFSEHSNKTVIQMLRYHLINSKNASTGFTPFQLNHGRSARVIPPITDAAVGTISTKFGLDATHAADLLNHMELDALEARNNLILAKSNQMLTANSSRSPEIVYSVGDQVLLSTFHCRFAPNQKAYKIWIPSRHKFMVSRDVIVYENVPTMPEDDDQNPALSEGVTASKSTQSNSPDKAVGREPSATSPPHPLTPQASASPAPAPIPTLPENQPSTASAPTPASTPAPAPMPTPAPTPLRCSECVTCPSWIKQAAEKQQAQEQVMKTHNKVIKEARTLWRQMKVQARTAPEPIPEDATVSTTPEGDIAQVAYMAAFGMNMPMNFCEVTKCSEADNWWTAMHEEIDMLQRHETGANSILAIHVDNTLSFSDSAEELASVQKQLHSIFEMKEEDPNWLMGFELIDNPQECTVSISHCQYISTILRHFKMEDCIPVPTPMESSLHLSVHDAPLTLEEIVEMKKQPYRKLVGTLTWISVISRPDVAFVSTHLAQFNTNPGKRHWEAAK</sequence>
<keyword evidence="2" id="KW-0548">Nucleotidyltransferase</keyword>
<feature type="compositionally biased region" description="Polar residues" evidence="8">
    <location>
        <begin position="1471"/>
        <end position="1482"/>
    </location>
</feature>
<dbReference type="InterPro" id="IPR012337">
    <property type="entry name" value="RNaseH-like_sf"/>
</dbReference>
<dbReference type="InterPro" id="IPR043128">
    <property type="entry name" value="Rev_trsase/Diguanyl_cyclase"/>
</dbReference>
<dbReference type="GeneID" id="38785070"/>
<dbReference type="EMBL" id="BFAD01000012">
    <property type="protein sequence ID" value="GBE88153.1"/>
    <property type="molecule type" value="Genomic_DNA"/>
</dbReference>
<protein>
    <recommendedName>
        <fullName evidence="13">Reverse transcriptase</fullName>
    </recommendedName>
</protein>
<dbReference type="InterPro" id="IPR043502">
    <property type="entry name" value="DNA/RNA_pol_sf"/>
</dbReference>
<dbReference type="SUPFAM" id="SSF53098">
    <property type="entry name" value="Ribonuclease H-like"/>
    <property type="match status" value="2"/>
</dbReference>
<evidence type="ECO:0000313" key="11">
    <source>
        <dbReference type="EMBL" id="GBE88153.1"/>
    </source>
</evidence>
<keyword evidence="6" id="KW-0694">RNA-binding</keyword>
<evidence type="ECO:0000259" key="10">
    <source>
        <dbReference type="PROSITE" id="PS50994"/>
    </source>
</evidence>
<evidence type="ECO:0000256" key="8">
    <source>
        <dbReference type="SAM" id="MobiDB-lite"/>
    </source>
</evidence>
<reference evidence="11 12" key="1">
    <citation type="journal article" date="2018" name="Sci. Rep.">
        <title>Genome sequence of the cauliflower mushroom Sparassis crispa (Hanabiratake) and its association with beneficial usage.</title>
        <authorList>
            <person name="Kiyama R."/>
            <person name="Furutani Y."/>
            <person name="Kawaguchi K."/>
            <person name="Nakanishi T."/>
        </authorList>
    </citation>
    <scope>NUCLEOTIDE SEQUENCE [LARGE SCALE GENOMIC DNA]</scope>
</reference>
<evidence type="ECO:0000259" key="9">
    <source>
        <dbReference type="PROSITE" id="PS50878"/>
    </source>
</evidence>
<evidence type="ECO:0000256" key="7">
    <source>
        <dbReference type="ARBA" id="ARBA00022918"/>
    </source>
</evidence>
<organism evidence="11 12">
    <name type="scientific">Sparassis crispa</name>
    <dbReference type="NCBI Taxonomy" id="139825"/>
    <lineage>
        <taxon>Eukaryota</taxon>
        <taxon>Fungi</taxon>
        <taxon>Dikarya</taxon>
        <taxon>Basidiomycota</taxon>
        <taxon>Agaricomycotina</taxon>
        <taxon>Agaricomycetes</taxon>
        <taxon>Polyporales</taxon>
        <taxon>Sparassidaceae</taxon>
        <taxon>Sparassis</taxon>
    </lineage>
</organism>
<dbReference type="PROSITE" id="PS50994">
    <property type="entry name" value="INTEGRASE"/>
    <property type="match status" value="1"/>
</dbReference>
<dbReference type="InterPro" id="IPR001584">
    <property type="entry name" value="Integrase_cat-core"/>
</dbReference>
<feature type="domain" description="Integrase catalytic" evidence="10">
    <location>
        <begin position="1"/>
        <end position="166"/>
    </location>
</feature>
<dbReference type="GO" id="GO:0003964">
    <property type="term" value="F:RNA-directed DNA polymerase activity"/>
    <property type="evidence" value="ECO:0007669"/>
    <property type="project" value="UniProtKB-KW"/>
</dbReference>
<feature type="domain" description="Reverse transcriptase" evidence="9">
    <location>
        <begin position="676"/>
        <end position="857"/>
    </location>
</feature>
<dbReference type="Pfam" id="PF00078">
    <property type="entry name" value="RVT_1"/>
    <property type="match status" value="1"/>
</dbReference>
<dbReference type="Gene3D" id="3.30.70.270">
    <property type="match status" value="2"/>
</dbReference>
<dbReference type="InterPro" id="IPR050951">
    <property type="entry name" value="Retrovirus_Pol_polyprotein"/>
</dbReference>
<dbReference type="STRING" id="139825.A0A401H181"/>
<gene>
    <name evidence="11" type="ORF">SCP_1203830</name>
</gene>
<dbReference type="PANTHER" id="PTHR37984">
    <property type="entry name" value="PROTEIN CBG26694"/>
    <property type="match status" value="1"/>
</dbReference>
<dbReference type="Pfam" id="PF17917">
    <property type="entry name" value="RT_RNaseH"/>
    <property type="match status" value="1"/>
</dbReference>
<dbReference type="GO" id="GO:0016787">
    <property type="term" value="F:hydrolase activity"/>
    <property type="evidence" value="ECO:0007669"/>
    <property type="project" value="UniProtKB-KW"/>
</dbReference>
<dbReference type="PROSITE" id="PS50878">
    <property type="entry name" value="RT_POL"/>
    <property type="match status" value="1"/>
</dbReference>
<dbReference type="PANTHER" id="PTHR37984:SF5">
    <property type="entry name" value="PROTEIN NYNRIN-LIKE"/>
    <property type="match status" value="1"/>
</dbReference>
<feature type="region of interest" description="Disordered" evidence="8">
    <location>
        <begin position="1455"/>
        <end position="1540"/>
    </location>
</feature>
<feature type="compositionally biased region" description="Pro residues" evidence="8">
    <location>
        <begin position="1529"/>
        <end position="1540"/>
    </location>
</feature>
<keyword evidence="4" id="KW-0255">Endonuclease</keyword>
<dbReference type="InterPro" id="IPR057670">
    <property type="entry name" value="SH3_retrovirus"/>
</dbReference>
<dbReference type="Gene3D" id="3.30.420.10">
    <property type="entry name" value="Ribonuclease H-like superfamily/Ribonuclease H"/>
    <property type="match status" value="2"/>
</dbReference>
<dbReference type="GO" id="GO:0003723">
    <property type="term" value="F:RNA binding"/>
    <property type="evidence" value="ECO:0007669"/>
    <property type="project" value="UniProtKB-KW"/>
</dbReference>